<evidence type="ECO:0000256" key="10">
    <source>
        <dbReference type="ARBA" id="ARBA00030386"/>
    </source>
</evidence>
<comment type="catalytic activity">
    <reaction evidence="11">
        <text>L-aspartate + O2 = iminosuccinate + H2O2</text>
        <dbReference type="Rhea" id="RHEA:25876"/>
        <dbReference type="ChEBI" id="CHEBI:15379"/>
        <dbReference type="ChEBI" id="CHEBI:16240"/>
        <dbReference type="ChEBI" id="CHEBI:29991"/>
        <dbReference type="ChEBI" id="CHEBI:77875"/>
        <dbReference type="EC" id="1.4.3.16"/>
    </reaction>
    <physiologicalReaction direction="left-to-right" evidence="11">
        <dbReference type="Rhea" id="RHEA:25877"/>
    </physiologicalReaction>
</comment>
<keyword evidence="8" id="KW-0274">FAD</keyword>
<sequence length="438" mass="48978">MQNHMDYKTDVLIIGTGVAGLYCALNLREDFQILMITKESMRDSNTYLAQGGISTALNKEDIPCFIKDTLKAGGYKNNISSVQILCTESRENINTLLDWGLPLDKKQGGLAYTREGAHSINRIVHCSDSTGKTLEECLIKKVQSHKNITIFENTEFVDILVEDNCCIGGIAIKEGKPFIIIAKVVVLACGGIGGLFKNTTNQSTVTGDGIAIAIKNNIKLKDLSYIQFHPTALYEENINSRRFLISESLRGEGAKLYNSKGQRFVKELLPRNVVAKAIYKEIRTSGIPYVMLDFSFQPEDYIKQRFPLIYEECKKRGLDITKEAIPVSPAQHYFMGGIEVDLFSRTSMNNLYAVGETACTGVHGNNRLASNSLLEGIVFSKKAASDINTQVDLIKASCLKDFPDIIHDLKEIQKNMKNLVIKELLRRSKEFHAEFFNH</sequence>
<evidence type="ECO:0000256" key="3">
    <source>
        <dbReference type="ARBA" id="ARBA00008562"/>
    </source>
</evidence>
<gene>
    <name evidence="13" type="ORF">SAMN02745973_01219</name>
</gene>
<evidence type="ECO:0000259" key="12">
    <source>
        <dbReference type="Pfam" id="PF00890"/>
    </source>
</evidence>
<evidence type="ECO:0000256" key="6">
    <source>
        <dbReference type="ARBA" id="ARBA00022630"/>
    </source>
</evidence>
<dbReference type="SUPFAM" id="SSF56425">
    <property type="entry name" value="Succinate dehydrogenase/fumarate reductase flavoprotein, catalytic domain"/>
    <property type="match status" value="1"/>
</dbReference>
<keyword evidence="6" id="KW-0285">Flavoprotein</keyword>
<dbReference type="NCBIfam" id="NF004820">
    <property type="entry name" value="PRK06175.1"/>
    <property type="match status" value="1"/>
</dbReference>
<evidence type="ECO:0000256" key="11">
    <source>
        <dbReference type="ARBA" id="ARBA00048305"/>
    </source>
</evidence>
<evidence type="ECO:0000313" key="14">
    <source>
        <dbReference type="Proteomes" id="UP000196365"/>
    </source>
</evidence>
<dbReference type="InterPro" id="IPR003953">
    <property type="entry name" value="FAD-dep_OxRdtase_2_FAD-bd"/>
</dbReference>
<feature type="domain" description="FAD-dependent oxidoreductase 2 FAD-binding" evidence="12">
    <location>
        <begin position="10"/>
        <end position="373"/>
    </location>
</feature>
<dbReference type="SUPFAM" id="SSF51905">
    <property type="entry name" value="FAD/NAD(P)-binding domain"/>
    <property type="match status" value="1"/>
</dbReference>
<evidence type="ECO:0000256" key="9">
    <source>
        <dbReference type="ARBA" id="ARBA00023002"/>
    </source>
</evidence>
<dbReference type="FunFam" id="3.90.700.10:FF:000002">
    <property type="entry name" value="L-aspartate oxidase"/>
    <property type="match status" value="1"/>
</dbReference>
<dbReference type="AlphaFoldDB" id="A0A1T4M7C1"/>
<evidence type="ECO:0000256" key="4">
    <source>
        <dbReference type="ARBA" id="ARBA00012173"/>
    </source>
</evidence>
<accession>A0A1T4M7C1</accession>
<organism evidence="13 14">
    <name type="scientific">Garciella nitratireducens DSM 15102</name>
    <dbReference type="NCBI Taxonomy" id="1121911"/>
    <lineage>
        <taxon>Bacteria</taxon>
        <taxon>Bacillati</taxon>
        <taxon>Bacillota</taxon>
        <taxon>Clostridia</taxon>
        <taxon>Eubacteriales</taxon>
        <taxon>Eubacteriaceae</taxon>
        <taxon>Garciella</taxon>
    </lineage>
</organism>
<keyword evidence="9" id="KW-0560">Oxidoreductase</keyword>
<dbReference type="PRINTS" id="PR00368">
    <property type="entry name" value="FADPNR"/>
</dbReference>
<reference evidence="13 14" key="1">
    <citation type="submission" date="2017-02" db="EMBL/GenBank/DDBJ databases">
        <authorList>
            <person name="Peterson S.W."/>
        </authorList>
    </citation>
    <scope>NUCLEOTIDE SEQUENCE [LARGE SCALE GENOMIC DNA]</scope>
    <source>
        <strain evidence="13 14">DSM 15102</strain>
    </source>
</reference>
<comment type="similarity">
    <text evidence="3">Belongs to the FAD-dependent oxidoreductase 2 family. NadB subfamily.</text>
</comment>
<dbReference type="EC" id="1.4.3.16" evidence="4"/>
<name>A0A1T4M7C1_9FIRM</name>
<evidence type="ECO:0000256" key="1">
    <source>
        <dbReference type="ARBA" id="ARBA00001974"/>
    </source>
</evidence>
<dbReference type="Gene3D" id="3.90.700.10">
    <property type="entry name" value="Succinate dehydrogenase/fumarate reductase flavoprotein, catalytic domain"/>
    <property type="match status" value="1"/>
</dbReference>
<keyword evidence="7" id="KW-0662">Pyridine nucleotide biosynthesis</keyword>
<dbReference type="InterPro" id="IPR036188">
    <property type="entry name" value="FAD/NAD-bd_sf"/>
</dbReference>
<dbReference type="EMBL" id="FUWV01000006">
    <property type="protein sequence ID" value="SJZ62795.1"/>
    <property type="molecule type" value="Genomic_DNA"/>
</dbReference>
<comment type="cofactor">
    <cofactor evidence="1">
        <name>FAD</name>
        <dbReference type="ChEBI" id="CHEBI:57692"/>
    </cofactor>
</comment>
<dbReference type="InterPro" id="IPR005288">
    <property type="entry name" value="NadB"/>
</dbReference>
<dbReference type="UniPathway" id="UPA00253">
    <property type="reaction ID" value="UER00326"/>
</dbReference>
<comment type="pathway">
    <text evidence="2">Cofactor biosynthesis; NAD(+) biosynthesis; iminoaspartate from L-aspartate (oxidase route): step 1/1.</text>
</comment>
<dbReference type="InterPro" id="IPR027477">
    <property type="entry name" value="Succ_DH/fumarate_Rdtase_cat_sf"/>
</dbReference>
<dbReference type="GO" id="GO:0034628">
    <property type="term" value="P:'de novo' NAD+ biosynthetic process from L-aspartate"/>
    <property type="evidence" value="ECO:0007669"/>
    <property type="project" value="TreeGrafter"/>
</dbReference>
<dbReference type="PANTHER" id="PTHR42716">
    <property type="entry name" value="L-ASPARTATE OXIDASE"/>
    <property type="match status" value="1"/>
</dbReference>
<keyword evidence="14" id="KW-1185">Reference proteome</keyword>
<evidence type="ECO:0000256" key="7">
    <source>
        <dbReference type="ARBA" id="ARBA00022642"/>
    </source>
</evidence>
<dbReference type="GO" id="GO:0008734">
    <property type="term" value="F:L-aspartate oxidase activity"/>
    <property type="evidence" value="ECO:0007669"/>
    <property type="project" value="UniProtKB-EC"/>
</dbReference>
<dbReference type="PANTHER" id="PTHR42716:SF2">
    <property type="entry name" value="L-ASPARTATE OXIDASE, CHLOROPLASTIC"/>
    <property type="match status" value="1"/>
</dbReference>
<dbReference type="Proteomes" id="UP000196365">
    <property type="component" value="Unassembled WGS sequence"/>
</dbReference>
<protein>
    <recommendedName>
        <fullName evidence="5">L-aspartate oxidase</fullName>
        <ecNumber evidence="4">1.4.3.16</ecNumber>
    </recommendedName>
    <alternativeName>
        <fullName evidence="10">Quinolinate synthase B</fullName>
    </alternativeName>
</protein>
<evidence type="ECO:0000256" key="8">
    <source>
        <dbReference type="ARBA" id="ARBA00022827"/>
    </source>
</evidence>
<dbReference type="GO" id="GO:0033765">
    <property type="term" value="F:steroid dehydrogenase activity, acting on the CH-CH group of donors"/>
    <property type="evidence" value="ECO:0007669"/>
    <property type="project" value="UniProtKB-ARBA"/>
</dbReference>
<proteinExistence type="inferred from homology"/>
<evidence type="ECO:0000256" key="2">
    <source>
        <dbReference type="ARBA" id="ARBA00004950"/>
    </source>
</evidence>
<dbReference type="Gene3D" id="3.50.50.60">
    <property type="entry name" value="FAD/NAD(P)-binding domain"/>
    <property type="match status" value="1"/>
</dbReference>
<evidence type="ECO:0000313" key="13">
    <source>
        <dbReference type="EMBL" id="SJZ62795.1"/>
    </source>
</evidence>
<dbReference type="Pfam" id="PF00890">
    <property type="entry name" value="FAD_binding_2"/>
    <property type="match status" value="1"/>
</dbReference>
<evidence type="ECO:0000256" key="5">
    <source>
        <dbReference type="ARBA" id="ARBA00021901"/>
    </source>
</evidence>